<keyword evidence="4" id="KW-0274">FAD</keyword>
<organism evidence="9 10">
    <name type="scientific">Microdochium trichocladiopsis</name>
    <dbReference type="NCBI Taxonomy" id="1682393"/>
    <lineage>
        <taxon>Eukaryota</taxon>
        <taxon>Fungi</taxon>
        <taxon>Dikarya</taxon>
        <taxon>Ascomycota</taxon>
        <taxon>Pezizomycotina</taxon>
        <taxon>Sordariomycetes</taxon>
        <taxon>Xylariomycetidae</taxon>
        <taxon>Xylariales</taxon>
        <taxon>Microdochiaceae</taxon>
        <taxon>Microdochium</taxon>
    </lineage>
</organism>
<comment type="caution">
    <text evidence="9">The sequence shown here is derived from an EMBL/GenBank/DDBJ whole genome shotgun (WGS) entry which is preliminary data.</text>
</comment>
<sequence>MASFRVIIVGGGLAGALLANGLLNNGVEVDIYERDTADSKREGYQIRLGAAADTGFDVCLQDDVKRAIHEKFGQSAGTGSTAPTVSNSRLDTLLDLTKFPNYSKSSAINRVVLRDILLGPIKAAGRVHYDKAFSKYTIIQGSQGLEKVRVHFADGSVETCDILVGADGSRSRVNHQLGARNLVDVNSHVSFVNKGSLTQDIISALPARLQAGPLLVFTKDITLFYALYLPSADGGAAAAAKLSKMQVDLNQGSFYWGMTVKKDRLGGKKIEDNLKFCLEQVKDWNPAYTDMIRIGAEQNDSIVAIPLRASNAVSKKWRQNAKKTARADATTGHERVWIMGDAIHAMQPNRGMGGNQAMQDAGEMLPELLHLADLSRSGKGPTSAEITAALTRFEDEMIDRAFTWVKKSGGTSVPSLDLDGPLGTLLKFVGMLVSVYSVFHRAVWSGASSKAKLA</sequence>
<comment type="pathway">
    <text evidence="2">Secondary metabolite biosynthesis.</text>
</comment>
<gene>
    <name evidence="9" type="ORF">B0I36DRAFT_270444</name>
</gene>
<keyword evidence="3" id="KW-0285">Flavoprotein</keyword>
<dbReference type="Proteomes" id="UP000756346">
    <property type="component" value="Unassembled WGS sequence"/>
</dbReference>
<protein>
    <recommendedName>
        <fullName evidence="8">FAD-binding domain-containing protein</fullName>
    </recommendedName>
</protein>
<dbReference type="PRINTS" id="PR00420">
    <property type="entry name" value="RNGMNOXGNASE"/>
</dbReference>
<dbReference type="InterPro" id="IPR002938">
    <property type="entry name" value="FAD-bd"/>
</dbReference>
<dbReference type="SUPFAM" id="SSF51905">
    <property type="entry name" value="FAD/NAD(P)-binding domain"/>
    <property type="match status" value="1"/>
</dbReference>
<accession>A0A9P8Y5K4</accession>
<dbReference type="Gene3D" id="3.50.50.60">
    <property type="entry name" value="FAD/NAD(P)-binding domain"/>
    <property type="match status" value="1"/>
</dbReference>
<dbReference type="RefSeq" id="XP_046012067.1">
    <property type="nucleotide sequence ID" value="XM_046151276.1"/>
</dbReference>
<dbReference type="PANTHER" id="PTHR47178:SF5">
    <property type="entry name" value="FAD-BINDING DOMAIN-CONTAINING PROTEIN"/>
    <property type="match status" value="1"/>
</dbReference>
<proteinExistence type="predicted"/>
<dbReference type="Pfam" id="PF01494">
    <property type="entry name" value="FAD_binding_3"/>
    <property type="match status" value="2"/>
</dbReference>
<evidence type="ECO:0000256" key="7">
    <source>
        <dbReference type="SAM" id="SignalP"/>
    </source>
</evidence>
<feature type="signal peptide" evidence="7">
    <location>
        <begin position="1"/>
        <end position="19"/>
    </location>
</feature>
<evidence type="ECO:0000256" key="3">
    <source>
        <dbReference type="ARBA" id="ARBA00022630"/>
    </source>
</evidence>
<evidence type="ECO:0000256" key="2">
    <source>
        <dbReference type="ARBA" id="ARBA00005179"/>
    </source>
</evidence>
<keyword evidence="5" id="KW-0560">Oxidoreductase</keyword>
<dbReference type="EMBL" id="JAGTJQ010000006">
    <property type="protein sequence ID" value="KAH7029779.1"/>
    <property type="molecule type" value="Genomic_DNA"/>
</dbReference>
<name>A0A9P8Y5K4_9PEZI</name>
<evidence type="ECO:0000256" key="1">
    <source>
        <dbReference type="ARBA" id="ARBA00001974"/>
    </source>
</evidence>
<dbReference type="GO" id="GO:0071949">
    <property type="term" value="F:FAD binding"/>
    <property type="evidence" value="ECO:0007669"/>
    <property type="project" value="InterPro"/>
</dbReference>
<comment type="cofactor">
    <cofactor evidence="1">
        <name>FAD</name>
        <dbReference type="ChEBI" id="CHEBI:57692"/>
    </cofactor>
</comment>
<evidence type="ECO:0000259" key="8">
    <source>
        <dbReference type="Pfam" id="PF01494"/>
    </source>
</evidence>
<dbReference type="InterPro" id="IPR036188">
    <property type="entry name" value="FAD/NAD-bd_sf"/>
</dbReference>
<evidence type="ECO:0000256" key="6">
    <source>
        <dbReference type="ARBA" id="ARBA00023033"/>
    </source>
</evidence>
<dbReference type="GO" id="GO:0004497">
    <property type="term" value="F:monooxygenase activity"/>
    <property type="evidence" value="ECO:0007669"/>
    <property type="project" value="UniProtKB-KW"/>
</dbReference>
<keyword evidence="10" id="KW-1185">Reference proteome</keyword>
<evidence type="ECO:0000313" key="10">
    <source>
        <dbReference type="Proteomes" id="UP000756346"/>
    </source>
</evidence>
<reference evidence="9" key="1">
    <citation type="journal article" date="2021" name="Nat. Commun.">
        <title>Genetic determinants of endophytism in the Arabidopsis root mycobiome.</title>
        <authorList>
            <person name="Mesny F."/>
            <person name="Miyauchi S."/>
            <person name="Thiergart T."/>
            <person name="Pickel B."/>
            <person name="Atanasova L."/>
            <person name="Karlsson M."/>
            <person name="Huettel B."/>
            <person name="Barry K.W."/>
            <person name="Haridas S."/>
            <person name="Chen C."/>
            <person name="Bauer D."/>
            <person name="Andreopoulos W."/>
            <person name="Pangilinan J."/>
            <person name="LaButti K."/>
            <person name="Riley R."/>
            <person name="Lipzen A."/>
            <person name="Clum A."/>
            <person name="Drula E."/>
            <person name="Henrissat B."/>
            <person name="Kohler A."/>
            <person name="Grigoriev I.V."/>
            <person name="Martin F.M."/>
            <person name="Hacquard S."/>
        </authorList>
    </citation>
    <scope>NUCLEOTIDE SEQUENCE</scope>
    <source>
        <strain evidence="9">MPI-CAGE-CH-0230</strain>
    </source>
</reference>
<evidence type="ECO:0000256" key="5">
    <source>
        <dbReference type="ARBA" id="ARBA00023002"/>
    </source>
</evidence>
<feature type="chain" id="PRO_5040139332" description="FAD-binding domain-containing protein" evidence="7">
    <location>
        <begin position="20"/>
        <end position="454"/>
    </location>
</feature>
<evidence type="ECO:0000313" key="9">
    <source>
        <dbReference type="EMBL" id="KAH7029779.1"/>
    </source>
</evidence>
<keyword evidence="7" id="KW-0732">Signal</keyword>
<dbReference type="AlphaFoldDB" id="A0A9P8Y5K4"/>
<dbReference type="OrthoDB" id="655030at2759"/>
<feature type="domain" description="FAD-binding" evidence="8">
    <location>
        <begin position="5"/>
        <end position="180"/>
    </location>
</feature>
<keyword evidence="6" id="KW-0503">Monooxygenase</keyword>
<feature type="domain" description="FAD-binding" evidence="8">
    <location>
        <begin position="314"/>
        <end position="366"/>
    </location>
</feature>
<evidence type="ECO:0000256" key="4">
    <source>
        <dbReference type="ARBA" id="ARBA00022827"/>
    </source>
</evidence>
<dbReference type="GeneID" id="70180822"/>
<dbReference type="PANTHER" id="PTHR47178">
    <property type="entry name" value="MONOOXYGENASE, FAD-BINDING"/>
    <property type="match status" value="1"/>
</dbReference>